<evidence type="ECO:0000259" key="15">
    <source>
        <dbReference type="PROSITE" id="PS50893"/>
    </source>
</evidence>
<organism evidence="16 17">
    <name type="scientific">Candidatus Glomeribacter gigasporarum BEG34</name>
    <dbReference type="NCBI Taxonomy" id="1070319"/>
    <lineage>
        <taxon>Bacteria</taxon>
        <taxon>Pseudomonadati</taxon>
        <taxon>Pseudomonadota</taxon>
        <taxon>Betaproteobacteria</taxon>
        <taxon>Burkholderiales</taxon>
        <taxon>Burkholderiaceae</taxon>
        <taxon>Candidatus Glomeribacter</taxon>
    </lineage>
</organism>
<dbReference type="SMART" id="SM00382">
    <property type="entry name" value="AAA"/>
    <property type="match status" value="1"/>
</dbReference>
<proteinExistence type="inferred from homology"/>
<keyword evidence="10 14" id="KW-0472">Membrane</keyword>
<evidence type="ECO:0000256" key="9">
    <source>
        <dbReference type="ARBA" id="ARBA00022989"/>
    </source>
</evidence>
<dbReference type="GO" id="GO:0005524">
    <property type="term" value="F:ATP binding"/>
    <property type="evidence" value="ECO:0007669"/>
    <property type="project" value="UniProtKB-KW"/>
</dbReference>
<keyword evidence="4" id="KW-0997">Cell inner membrane</keyword>
<evidence type="ECO:0000256" key="5">
    <source>
        <dbReference type="ARBA" id="ARBA00022692"/>
    </source>
</evidence>
<dbReference type="InterPro" id="IPR027417">
    <property type="entry name" value="P-loop_NTPase"/>
</dbReference>
<keyword evidence="6" id="KW-0547">Nucleotide-binding</keyword>
<comment type="subcellular location">
    <subcellularLocation>
        <location evidence="1">Cell inner membrane</location>
        <topology evidence="1">Multi-pass membrane protein</topology>
    </subcellularLocation>
</comment>
<evidence type="ECO:0000313" key="17">
    <source>
        <dbReference type="Proteomes" id="UP000054051"/>
    </source>
</evidence>
<dbReference type="STRING" id="1070319.CAGGBEG34_190011"/>
<dbReference type="Pfam" id="PF12704">
    <property type="entry name" value="MacB_PCD"/>
    <property type="match status" value="1"/>
</dbReference>
<dbReference type="CDD" id="cd03255">
    <property type="entry name" value="ABC_MJ0796_LolCDE_FtsE"/>
    <property type="match status" value="1"/>
</dbReference>
<evidence type="ECO:0000256" key="2">
    <source>
        <dbReference type="ARBA" id="ARBA00022448"/>
    </source>
</evidence>
<dbReference type="InterPro" id="IPR050250">
    <property type="entry name" value="Macrolide_Exporter_MacB"/>
</dbReference>
<keyword evidence="9 14" id="KW-1133">Transmembrane helix</keyword>
<dbReference type="GO" id="GO:0046677">
    <property type="term" value="P:response to antibiotic"/>
    <property type="evidence" value="ECO:0007669"/>
    <property type="project" value="UniProtKB-KW"/>
</dbReference>
<feature type="transmembrane region" description="Helical" evidence="14">
    <location>
        <begin position="326"/>
        <end position="346"/>
    </location>
</feature>
<keyword evidence="2" id="KW-0813">Transport</keyword>
<dbReference type="PANTHER" id="PTHR30572">
    <property type="entry name" value="MEMBRANE COMPONENT OF TRANSPORTER-RELATED"/>
    <property type="match status" value="1"/>
</dbReference>
<dbReference type="eggNOG" id="COG1136">
    <property type="taxonomic scope" value="Bacteria"/>
</dbReference>
<dbReference type="PANTHER" id="PTHR30572:SF14">
    <property type="entry name" value="MACROLIDE EXPORT ATP-BINDING_PERMEASE PROTEIN MACB"/>
    <property type="match status" value="1"/>
</dbReference>
<dbReference type="InterPro" id="IPR003838">
    <property type="entry name" value="ABC3_permease_C"/>
</dbReference>
<name>G2J7V1_9BURK</name>
<dbReference type="FunFam" id="3.40.50.300:FF:000032">
    <property type="entry name" value="Export ABC transporter ATP-binding protein"/>
    <property type="match status" value="1"/>
</dbReference>
<feature type="domain" description="ABC transporter" evidence="15">
    <location>
        <begin position="21"/>
        <end position="259"/>
    </location>
</feature>
<dbReference type="PROSITE" id="PS50893">
    <property type="entry name" value="ABC_TRANSPORTER_2"/>
    <property type="match status" value="1"/>
</dbReference>
<dbReference type="eggNOG" id="COG0577">
    <property type="taxonomic scope" value="Bacteria"/>
</dbReference>
<evidence type="ECO:0000256" key="11">
    <source>
        <dbReference type="ARBA" id="ARBA00023251"/>
    </source>
</evidence>
<dbReference type="GO" id="GO:0016887">
    <property type="term" value="F:ATP hydrolysis activity"/>
    <property type="evidence" value="ECO:0007669"/>
    <property type="project" value="InterPro"/>
</dbReference>
<evidence type="ECO:0000256" key="14">
    <source>
        <dbReference type="SAM" id="Phobius"/>
    </source>
</evidence>
<protein>
    <recommendedName>
        <fullName evidence="13">Pyoverdine export ATP-binding/permease protein PvdT</fullName>
    </recommendedName>
</protein>
<keyword evidence="11" id="KW-0046">Antibiotic resistance</keyword>
<dbReference type="Pfam" id="PF00005">
    <property type="entry name" value="ABC_tran"/>
    <property type="match status" value="1"/>
</dbReference>
<dbReference type="SUPFAM" id="SSF52540">
    <property type="entry name" value="P-loop containing nucleoside triphosphate hydrolases"/>
    <property type="match status" value="1"/>
</dbReference>
<keyword evidence="7 16" id="KW-0067">ATP-binding</keyword>
<dbReference type="GO" id="GO:0098796">
    <property type="term" value="C:membrane protein complex"/>
    <property type="evidence" value="ECO:0007669"/>
    <property type="project" value="UniProtKB-ARBA"/>
</dbReference>
<accession>G2J7V1</accession>
<evidence type="ECO:0000256" key="3">
    <source>
        <dbReference type="ARBA" id="ARBA00022475"/>
    </source>
</evidence>
<dbReference type="AlphaFoldDB" id="G2J7V1"/>
<dbReference type="InterPro" id="IPR025857">
    <property type="entry name" value="MacB_PCD"/>
</dbReference>
<dbReference type="InterPro" id="IPR003439">
    <property type="entry name" value="ABC_transporter-like_ATP-bd"/>
</dbReference>
<keyword evidence="17" id="KW-1185">Reference proteome</keyword>
<keyword evidence="16" id="KW-0378">Hydrolase</keyword>
<keyword evidence="5 14" id="KW-0812">Transmembrane</keyword>
<evidence type="ECO:0000256" key="10">
    <source>
        <dbReference type="ARBA" id="ARBA00023136"/>
    </source>
</evidence>
<evidence type="ECO:0000256" key="6">
    <source>
        <dbReference type="ARBA" id="ARBA00022741"/>
    </source>
</evidence>
<feature type="transmembrane region" description="Helical" evidence="14">
    <location>
        <begin position="574"/>
        <end position="599"/>
    </location>
</feature>
<dbReference type="EMBL" id="CAFB01000035">
    <property type="protein sequence ID" value="CCD28846.1"/>
    <property type="molecule type" value="Genomic_DNA"/>
</dbReference>
<dbReference type="GO" id="GO:0022857">
    <property type="term" value="F:transmembrane transporter activity"/>
    <property type="evidence" value="ECO:0007669"/>
    <property type="project" value="UniProtKB-ARBA"/>
</dbReference>
<evidence type="ECO:0000256" key="7">
    <source>
        <dbReference type="ARBA" id="ARBA00022840"/>
    </source>
</evidence>
<dbReference type="GO" id="GO:0005886">
    <property type="term" value="C:plasma membrane"/>
    <property type="evidence" value="ECO:0007669"/>
    <property type="project" value="UniProtKB-SubCell"/>
</dbReference>
<evidence type="ECO:0000256" key="1">
    <source>
        <dbReference type="ARBA" id="ARBA00004429"/>
    </source>
</evidence>
<feature type="transmembrane region" description="Helical" evidence="14">
    <location>
        <begin position="662"/>
        <end position="685"/>
    </location>
</feature>
<dbReference type="InterPro" id="IPR017871">
    <property type="entry name" value="ABC_transporter-like_CS"/>
</dbReference>
<evidence type="ECO:0000256" key="4">
    <source>
        <dbReference type="ARBA" id="ARBA00022519"/>
    </source>
</evidence>
<keyword evidence="3" id="KW-1003">Cell membrane</keyword>
<sequence length="702" mass="76179">MPITGAEPIDPAMNSVQKALLELVKVTRRFASGDKDAVALNNITLRICAGEFVAIMGASGSGKSTLMNILGCLDPPSSGHYRIGGRETAALGPDELAQLRRARFGFIFQRYHLLPHLTAAGNVEIPAVYADTAHAARQPRALELLRRLGLAERAHYRPAQLSGGQQQRVSIARALMNGGEIILADEPTGALDSKSGQEVMNILHELNANGHTVILVTHAPQIAAHAQRIIELKDGAIVRDHAQPTATRPMESRAFFSRLAQGASAKTVCTIRRARSDTGKITEKCSKPQENAPPQTARRASARFARFTEAFKMAASALRAHRLRTFLTMLGIIIGITSVASIVALGSGMKQRIQEIIQELGPNTLSIFPGRDRGERHWRGNNQTLVPADLEALRAQPYVDSVTPETGKMGLVRYRNLDVNAIVTGVGEDFFRVRNLKLAQGIAFGREDIRQQAQVAVIDQNTREKLFSDMDNPLGQIILIGPVPCTVIGVTQSKKDIFGDQQNLQIWIPYSAANSKLLGQSYFGKITVRLRDGQSSKSAEHSIEELLAQRHGDKDFFIFNMDSMLKAGQQQNQLIRLFLLSIAVISLIVGGIGVMNIMLVSVTERTREIGIRMAVGARQSDILQQFLVEAVAVCLSGGLIGILLSFGIGAVFSALVEQMKMIFSVGSIIAAALCSTLIGVVFGFMPARNAARLNPVDALARD</sequence>
<dbReference type="PROSITE" id="PS00211">
    <property type="entry name" value="ABC_TRANSPORTER_1"/>
    <property type="match status" value="1"/>
</dbReference>
<dbReference type="Pfam" id="PF02687">
    <property type="entry name" value="FtsX"/>
    <property type="match status" value="1"/>
</dbReference>
<dbReference type="InterPro" id="IPR003593">
    <property type="entry name" value="AAA+_ATPase"/>
</dbReference>
<evidence type="ECO:0000256" key="12">
    <source>
        <dbReference type="ARBA" id="ARBA00038388"/>
    </source>
</evidence>
<evidence type="ECO:0000256" key="8">
    <source>
        <dbReference type="ARBA" id="ARBA00022967"/>
    </source>
</evidence>
<dbReference type="InterPro" id="IPR017911">
    <property type="entry name" value="MacB-like_ATP-bd"/>
</dbReference>
<gene>
    <name evidence="16" type="primary">macB</name>
    <name evidence="16" type="ORF">CAGGBEG34_190011</name>
</gene>
<reference evidence="16 17" key="1">
    <citation type="submission" date="2011-08" db="EMBL/GenBank/DDBJ databases">
        <title>The genome of the obligate endobacterium of an arbuscular mycorrhizal fungus reveals an interphylum network of nutritional interactions.</title>
        <authorList>
            <person name="Ghignone S."/>
            <person name="Salvioli A."/>
            <person name="Anca I."/>
            <person name="Lumini E."/>
            <person name="Ortu G."/>
            <person name="Petiti L."/>
            <person name="Cruveiller S."/>
            <person name="Bianciotto V."/>
            <person name="Piffanelli P."/>
            <person name="Lanfranco L."/>
            <person name="Bonfante P."/>
        </authorList>
    </citation>
    <scope>NUCLEOTIDE SEQUENCE [LARGE SCALE GENOMIC DNA]</scope>
    <source>
        <strain evidence="16 17">BEG34</strain>
    </source>
</reference>
<dbReference type="Gene3D" id="3.40.50.300">
    <property type="entry name" value="P-loop containing nucleotide triphosphate hydrolases"/>
    <property type="match status" value="1"/>
</dbReference>
<keyword evidence="8" id="KW-1278">Translocase</keyword>
<dbReference type="Proteomes" id="UP000054051">
    <property type="component" value="Unassembled WGS sequence"/>
</dbReference>
<evidence type="ECO:0000313" key="16">
    <source>
        <dbReference type="EMBL" id="CCD28846.1"/>
    </source>
</evidence>
<comment type="similarity">
    <text evidence="12">Belongs to the ABC transporter superfamily. Macrolide exporter (TC 3.A.1.122) family.</text>
</comment>
<comment type="caution">
    <text evidence="16">The sequence shown here is derived from an EMBL/GenBank/DDBJ whole genome shotgun (WGS) entry which is preliminary data.</text>
</comment>
<feature type="transmembrane region" description="Helical" evidence="14">
    <location>
        <begin position="630"/>
        <end position="655"/>
    </location>
</feature>
<evidence type="ECO:0000256" key="13">
    <source>
        <dbReference type="ARBA" id="ARBA00041199"/>
    </source>
</evidence>